<keyword evidence="1" id="KW-0732">Signal</keyword>
<accession>A0ABP8SGS4</accession>
<evidence type="ECO:0008006" key="4">
    <source>
        <dbReference type="Google" id="ProtNLM"/>
    </source>
</evidence>
<feature type="chain" id="PRO_5046179000" description="DNRLRE domain-containing protein" evidence="1">
    <location>
        <begin position="33"/>
        <end position="980"/>
    </location>
</feature>
<evidence type="ECO:0000313" key="2">
    <source>
        <dbReference type="EMBL" id="GAA4568345.1"/>
    </source>
</evidence>
<sequence>MTLIPGTNSSTTAGRPLLAAALSMLVAAGTVATTAAPAAAYDVRYETNTSWAWTDSQEAKETIIDKAGDVPVGSWVDDKGRTHTSRAYFTFDISRYRGADIEGAKFDAKETAAGDCTKRPEVELWRTGPYTSRSSWTKPPADLAKLYTTKLPDYAGCPAPYVGFDATEGLRQALAEGKSTLTLSLRIAAGAEQDPALARKYASKVGLSVDHNFRPGVPTDLQTSGTACTAAEPYQLVRRGDVGLSAILHDKDRNDSGGTDQLTATVALWPVDQPEARIERTDTARDGERAVGRFSYDLFQHDRTYAWQMRTADSRATGDWSAICYFRTDYEGPATPPTVTSTDFPEAGGAKPALPGEFTFGANGAADAVGFTYSLNQSGAKTVAADRPGGTATVTLTPRVGINYLQVWSLDAAGNRSAETSYDFFASDVSPIVDGNLTEIGVPTTFAVRPRMDGVVRYRFRLDGDPEQTVDANADGTASLTVTATRGGYRTLSVTSVTADGVEATAQRSFQLLTEPKISATVYEEYGYGGGQGVPGVFTFTPRLPDTVSYRYSFGAETGTVQANADGTALVTWAPKEAGWVTLAVWSVSRDGTESDPATWSFTVRDLLPGIYGVLYNDSYYAGGPGQPGEFRFSSEVSETVEFRYRFDGGAEQGVGADGTGNASVTWTPDQGGTHTLAVRSVTADGTVSAERTYTFLVNDAPLVASAEYPQDASSGLPGVAGVFTFRPQRPDVVRYLYAFYGEEEKTVDAAADGTASITWTPERSGWQMVTVRGVTGDGTVTQPREYAFTVRDPKPTIISYLYNEYDPQGGIGVPGGFRFSSELPDTTSFVYRLNDGPEQTVAVNDGTAAELTVTPDRGFRNTLTVRARSASGELSPEASYAFMVSTAPTVSSTTYPSGETAGGVGVPGVFTFAPRLPDVVTYVYQFDNGPEVTVPAGADGTASVTLTPTEARWYPISVYAVDKDGNRSDYAYYWFAVQG</sequence>
<evidence type="ECO:0000256" key="1">
    <source>
        <dbReference type="SAM" id="SignalP"/>
    </source>
</evidence>
<name>A0ABP8SGS4_9ACTN</name>
<evidence type="ECO:0000313" key="3">
    <source>
        <dbReference type="Proteomes" id="UP001500307"/>
    </source>
</evidence>
<comment type="caution">
    <text evidence="2">The sequence shown here is derived from an EMBL/GenBank/DDBJ whole genome shotgun (WGS) entry which is preliminary data.</text>
</comment>
<dbReference type="Proteomes" id="UP001500307">
    <property type="component" value="Unassembled WGS sequence"/>
</dbReference>
<protein>
    <recommendedName>
        <fullName evidence="4">DNRLRE domain-containing protein</fullName>
    </recommendedName>
</protein>
<feature type="signal peptide" evidence="1">
    <location>
        <begin position="1"/>
        <end position="32"/>
    </location>
</feature>
<dbReference type="RefSeq" id="WP_346118742.1">
    <property type="nucleotide sequence ID" value="NZ_BAABGU010000010.1"/>
</dbReference>
<reference evidence="3" key="1">
    <citation type="journal article" date="2019" name="Int. J. Syst. Evol. Microbiol.">
        <title>The Global Catalogue of Microorganisms (GCM) 10K type strain sequencing project: providing services to taxonomists for standard genome sequencing and annotation.</title>
        <authorList>
            <consortium name="The Broad Institute Genomics Platform"/>
            <consortium name="The Broad Institute Genome Sequencing Center for Infectious Disease"/>
            <person name="Wu L."/>
            <person name="Ma J."/>
        </authorList>
    </citation>
    <scope>NUCLEOTIDE SEQUENCE [LARGE SCALE GENOMIC DNA]</scope>
    <source>
        <strain evidence="3">JCM 3175</strain>
    </source>
</reference>
<gene>
    <name evidence="2" type="ORF">GCM10023176_22530</name>
</gene>
<keyword evidence="3" id="KW-1185">Reference proteome</keyword>
<dbReference type="EMBL" id="BAABGU010000010">
    <property type="protein sequence ID" value="GAA4568345.1"/>
    <property type="molecule type" value="Genomic_DNA"/>
</dbReference>
<organism evidence="2 3">
    <name type="scientific">Micromonospora coerulea</name>
    <dbReference type="NCBI Taxonomy" id="47856"/>
    <lineage>
        <taxon>Bacteria</taxon>
        <taxon>Bacillati</taxon>
        <taxon>Actinomycetota</taxon>
        <taxon>Actinomycetes</taxon>
        <taxon>Micromonosporales</taxon>
        <taxon>Micromonosporaceae</taxon>
        <taxon>Micromonospora</taxon>
    </lineage>
</organism>
<proteinExistence type="predicted"/>